<sequence>MHGVFGQHAMYLSNMGGFWGISKAIRDASMRWHYVRQKLPALCGAKIREAILDDLLPLLWSGRVDAVIAYLQLFWTRI</sequence>
<dbReference type="AlphaFoldDB" id="A0A2T2X2D8"/>
<protein>
    <submittedName>
        <fullName evidence="1">Uncharacterized protein</fullName>
    </submittedName>
</protein>
<reference evidence="1 2" key="1">
    <citation type="journal article" date="2014" name="BMC Genomics">
        <title>Comparison of environmental and isolate Sulfobacillus genomes reveals diverse carbon, sulfur, nitrogen, and hydrogen metabolisms.</title>
        <authorList>
            <person name="Justice N.B."/>
            <person name="Norman A."/>
            <person name="Brown C.T."/>
            <person name="Singh A."/>
            <person name="Thomas B.C."/>
            <person name="Banfield J.F."/>
        </authorList>
    </citation>
    <scope>NUCLEOTIDE SEQUENCE [LARGE SCALE GENOMIC DNA]</scope>
    <source>
        <strain evidence="1">AMDSBA1</strain>
    </source>
</reference>
<name>A0A2T2X2D8_9FIRM</name>
<organism evidence="1 2">
    <name type="scientific">Sulfobacillus benefaciens</name>
    <dbReference type="NCBI Taxonomy" id="453960"/>
    <lineage>
        <taxon>Bacteria</taxon>
        <taxon>Bacillati</taxon>
        <taxon>Bacillota</taxon>
        <taxon>Clostridia</taxon>
        <taxon>Eubacteriales</taxon>
        <taxon>Clostridiales Family XVII. Incertae Sedis</taxon>
        <taxon>Sulfobacillus</taxon>
    </lineage>
</organism>
<dbReference type="Proteomes" id="UP000242699">
    <property type="component" value="Unassembled WGS sequence"/>
</dbReference>
<comment type="caution">
    <text evidence="1">The sequence shown here is derived from an EMBL/GenBank/DDBJ whole genome shotgun (WGS) entry which is preliminary data.</text>
</comment>
<gene>
    <name evidence="1" type="ORF">C7B43_09575</name>
</gene>
<evidence type="ECO:0000313" key="1">
    <source>
        <dbReference type="EMBL" id="PSR28655.1"/>
    </source>
</evidence>
<proteinExistence type="predicted"/>
<accession>A0A2T2X2D8</accession>
<dbReference type="EMBL" id="PXYT01000019">
    <property type="protein sequence ID" value="PSR28655.1"/>
    <property type="molecule type" value="Genomic_DNA"/>
</dbReference>
<evidence type="ECO:0000313" key="2">
    <source>
        <dbReference type="Proteomes" id="UP000242699"/>
    </source>
</evidence>